<dbReference type="InterPro" id="IPR041492">
    <property type="entry name" value="HAD_2"/>
</dbReference>
<dbReference type="EMBL" id="CP006933">
    <property type="protein sequence ID" value="AIS30953.1"/>
    <property type="molecule type" value="Genomic_DNA"/>
</dbReference>
<dbReference type="PANTHER" id="PTHR43434:SF1">
    <property type="entry name" value="PHOSPHOGLYCOLATE PHOSPHATASE"/>
    <property type="match status" value="1"/>
</dbReference>
<dbReference type="PATRIC" id="fig|2162.10.peg.87"/>
<dbReference type="GO" id="GO:0008967">
    <property type="term" value="F:phosphoglycolate phosphatase activity"/>
    <property type="evidence" value="ECO:0007669"/>
    <property type="project" value="TreeGrafter"/>
</dbReference>
<organism evidence="2">
    <name type="scientific">Methanobacterium formicicum</name>
    <dbReference type="NCBI Taxonomy" id="2162"/>
    <lineage>
        <taxon>Archaea</taxon>
        <taxon>Methanobacteriati</taxon>
        <taxon>Methanobacteriota</taxon>
        <taxon>Methanomada group</taxon>
        <taxon>Methanobacteria</taxon>
        <taxon>Methanobacteriales</taxon>
        <taxon>Methanobacteriaceae</taxon>
        <taxon>Methanobacterium</taxon>
    </lineage>
</organism>
<dbReference type="SUPFAM" id="SSF56784">
    <property type="entry name" value="HAD-like"/>
    <property type="match status" value="1"/>
</dbReference>
<dbReference type="AlphaFoldDB" id="A0A090I3G1"/>
<dbReference type="InterPro" id="IPR036412">
    <property type="entry name" value="HAD-like_sf"/>
</dbReference>
<dbReference type="InterPro" id="IPR023214">
    <property type="entry name" value="HAD_sf"/>
</dbReference>
<evidence type="ECO:0000313" key="3">
    <source>
        <dbReference type="EMBL" id="CEL23742.1"/>
    </source>
</evidence>
<dbReference type="RefSeq" id="WP_048072951.1">
    <property type="nucleotide sequence ID" value="NZ_CALCVY010000146.1"/>
</dbReference>
<sequence length="229" mass="25033">MDNNGILALFDIDGTLVQGARCHYQAFVHAVNKFYGMTEDISGINYAGKTDPQILQEVLEIGAVPESDIEKNFQACLEYMVSYYQAHVHHENIRALGGVRELLGELKNEEVLLGLTTGNLEPIAHAKLGRAGIDDYFSFGGFGSDSPQRPCLVKKALERARDLYGYQGDQVFIIGDTPRDVAAAKPFNLHTVAVATGRYSIPELEKTGADFVLENLEDVDGVLGIITGK</sequence>
<dbReference type="STRING" id="2162.BRM9_0122"/>
<dbReference type="Proteomes" id="UP000062768">
    <property type="component" value="Chromosome I"/>
</dbReference>
<dbReference type="SFLD" id="SFLDG01129">
    <property type="entry name" value="C1.5:_HAD__Beta-PGM__Phosphata"/>
    <property type="match status" value="1"/>
</dbReference>
<dbReference type="PANTHER" id="PTHR43434">
    <property type="entry name" value="PHOSPHOGLYCOLATE PHOSPHATASE"/>
    <property type="match status" value="1"/>
</dbReference>
<dbReference type="Gene3D" id="1.10.150.240">
    <property type="entry name" value="Putative phosphatase, domain 2"/>
    <property type="match status" value="1"/>
</dbReference>
<dbReference type="Proteomes" id="UP000029661">
    <property type="component" value="Chromosome"/>
</dbReference>
<reference evidence="3" key="3">
    <citation type="submission" date="2014-09" db="EMBL/GenBank/DDBJ databases">
        <authorList>
            <person name="Bishop-Lilly K.A."/>
            <person name="Broomall S.M."/>
            <person name="Chain P.S."/>
            <person name="Chertkov O."/>
            <person name="Coyne S.R."/>
            <person name="Daligault H.E."/>
            <person name="Davenport K.W."/>
            <person name="Erkkila T."/>
            <person name="Frey K.G."/>
            <person name="Gibbons H.S."/>
            <person name="Gu W."/>
            <person name="Jaissle J."/>
            <person name="Johnson S.L."/>
            <person name="Koroleva G.I."/>
            <person name="Ladner J.T."/>
            <person name="Lo C.-C."/>
            <person name="Minogue T.D."/>
            <person name="Munk C."/>
            <person name="Palacios G.F."/>
            <person name="Redden C.L."/>
            <person name="Rosenzweig C.N."/>
            <person name="Scholz M.B."/>
            <person name="Teshima H."/>
            <person name="Xu Y."/>
        </authorList>
    </citation>
    <scope>NUCLEOTIDE SEQUENCE</scope>
    <source>
        <strain evidence="3">Mb9</strain>
    </source>
</reference>
<gene>
    <name evidence="1" type="ORF">BRM9_0122</name>
    <name evidence="2" type="ORF">DSM1535_1445</name>
    <name evidence="3" type="ORF">MB9_0086</name>
</gene>
<dbReference type="GO" id="GO:0005829">
    <property type="term" value="C:cytosol"/>
    <property type="evidence" value="ECO:0007669"/>
    <property type="project" value="TreeGrafter"/>
</dbReference>
<dbReference type="OrthoDB" id="82046at2157"/>
<dbReference type="EMBL" id="LN734822">
    <property type="protein sequence ID" value="CEL23742.1"/>
    <property type="molecule type" value="Genomic_DNA"/>
</dbReference>
<evidence type="ECO:0000313" key="4">
    <source>
        <dbReference type="Proteomes" id="UP000062768"/>
    </source>
</evidence>
<dbReference type="SFLD" id="SFLDS00003">
    <property type="entry name" value="Haloacid_Dehalogenase"/>
    <property type="match status" value="1"/>
</dbReference>
<name>A0A090I3G1_METFO</name>
<keyword evidence="1" id="KW-0378">Hydrolase</keyword>
<protein>
    <submittedName>
        <fullName evidence="2">Haloacid dehalogenase</fullName>
    </submittedName>
    <submittedName>
        <fullName evidence="1">Hydrolase HAD superfamily</fullName>
    </submittedName>
</protein>
<dbReference type="Pfam" id="PF13419">
    <property type="entry name" value="HAD_2"/>
    <property type="match status" value="1"/>
</dbReference>
<proteinExistence type="predicted"/>
<dbReference type="EMBL" id="LN515531">
    <property type="protein sequence ID" value="CEA13778.1"/>
    <property type="molecule type" value="Genomic_DNA"/>
</dbReference>
<accession>A0A090I3G1</accession>
<reference evidence="1" key="1">
    <citation type="submission" date="2013-12" db="EMBL/GenBank/DDBJ databases">
        <title>The complete genome sequence of Methanobacterium sp. BRM9.</title>
        <authorList>
            <consortium name="Pastoral Greenhouse Gas Research Consortium"/>
            <person name="Kelly W.J."/>
            <person name="Leahy S.C."/>
            <person name="Perry R."/>
            <person name="Li D."/>
            <person name="Altermann E."/>
            <person name="Lambie S.C."/>
            <person name="Attwood G.T."/>
        </authorList>
    </citation>
    <scope>NUCLEOTIDE SEQUENCE [LARGE SCALE GENOMIC DNA]</scope>
    <source>
        <strain evidence="1">BRM9</strain>
    </source>
</reference>
<dbReference type="Gene3D" id="3.40.50.1000">
    <property type="entry name" value="HAD superfamily/HAD-like"/>
    <property type="match status" value="1"/>
</dbReference>
<dbReference type="GO" id="GO:0006281">
    <property type="term" value="P:DNA repair"/>
    <property type="evidence" value="ECO:0007669"/>
    <property type="project" value="TreeGrafter"/>
</dbReference>
<dbReference type="InterPro" id="IPR023198">
    <property type="entry name" value="PGP-like_dom2"/>
</dbReference>
<dbReference type="GeneID" id="26738356"/>
<evidence type="ECO:0000313" key="1">
    <source>
        <dbReference type="EMBL" id="AIS30953.1"/>
    </source>
</evidence>
<evidence type="ECO:0000313" key="2">
    <source>
        <dbReference type="EMBL" id="CEA13778.1"/>
    </source>
</evidence>
<reference evidence="2" key="2">
    <citation type="submission" date="2014-08" db="EMBL/GenBank/DDBJ databases">
        <authorList>
            <person name="Wibberg D."/>
        </authorList>
    </citation>
    <scope>NUCLEOTIDE SEQUENCE</scope>
</reference>
<dbReference type="KEGG" id="mfc:BRM9_0122"/>
<keyword evidence="4" id="KW-1185">Reference proteome</keyword>
<dbReference type="KEGG" id="mfi:DSM1535_1445"/>
<dbReference type="InterPro" id="IPR050155">
    <property type="entry name" value="HAD-like_hydrolase_sf"/>
</dbReference>